<comment type="caution">
    <text evidence="1">The sequence shown here is derived from an EMBL/GenBank/DDBJ whole genome shotgun (WGS) entry which is preliminary data.</text>
</comment>
<reference evidence="1 2" key="1">
    <citation type="submission" date="2014-03" db="EMBL/GenBank/DDBJ databases">
        <title>Bradyrhizobium valentinum sp. nov., isolated from effective nodules of Lupinus mariae-josephae, a lupine endemic of basic-lime soils in Eastern Spain.</title>
        <authorList>
            <person name="Duran D."/>
            <person name="Rey L."/>
            <person name="Navarro A."/>
            <person name="Busquets A."/>
            <person name="Imperial J."/>
            <person name="Ruiz-Argueso T."/>
        </authorList>
    </citation>
    <scope>NUCLEOTIDE SEQUENCE [LARGE SCALE GENOMIC DNA]</scope>
    <source>
        <strain evidence="1 2">LmjM3</strain>
    </source>
</reference>
<keyword evidence="2" id="KW-1185">Reference proteome</keyword>
<dbReference type="Proteomes" id="UP000051913">
    <property type="component" value="Unassembled WGS sequence"/>
</dbReference>
<dbReference type="EMBL" id="LLXX01000236">
    <property type="protein sequence ID" value="KRQ90396.1"/>
    <property type="molecule type" value="Genomic_DNA"/>
</dbReference>
<name>A0A0R3KA77_9BRAD</name>
<sequence>MLLGTTQGQLCNQLKFLYSICTYFRLPGLEVNLRPLTPGGLSAECPISHGTCVGFDLKSSAWDSAKPITSCGLSNKRFPQSHKYSPADCLLLAAEMIFEEFMPDDVPTQRPRRNGGERTSANANSIVVNWLS</sequence>
<evidence type="ECO:0000313" key="1">
    <source>
        <dbReference type="EMBL" id="KRQ90396.1"/>
    </source>
</evidence>
<accession>A0A0R3KA77</accession>
<gene>
    <name evidence="1" type="ORF">CP49_16470</name>
</gene>
<dbReference type="AlphaFoldDB" id="A0A0R3KA77"/>
<protein>
    <submittedName>
        <fullName evidence="1">Uncharacterized protein</fullName>
    </submittedName>
</protein>
<evidence type="ECO:0000313" key="2">
    <source>
        <dbReference type="Proteomes" id="UP000051913"/>
    </source>
</evidence>
<proteinExistence type="predicted"/>
<organism evidence="1 2">
    <name type="scientific">Bradyrhizobium valentinum</name>
    <dbReference type="NCBI Taxonomy" id="1518501"/>
    <lineage>
        <taxon>Bacteria</taxon>
        <taxon>Pseudomonadati</taxon>
        <taxon>Pseudomonadota</taxon>
        <taxon>Alphaproteobacteria</taxon>
        <taxon>Hyphomicrobiales</taxon>
        <taxon>Nitrobacteraceae</taxon>
        <taxon>Bradyrhizobium</taxon>
    </lineage>
</organism>